<dbReference type="Gene3D" id="1.10.1660.10">
    <property type="match status" value="1"/>
</dbReference>
<dbReference type="SMART" id="SM00422">
    <property type="entry name" value="HTH_MERR"/>
    <property type="match status" value="1"/>
</dbReference>
<dbReference type="RefSeq" id="WP_163098480.1">
    <property type="nucleotide sequence ID" value="NZ_CP127523.1"/>
</dbReference>
<dbReference type="PANTHER" id="PTHR30204:SF15">
    <property type="entry name" value="BLL5018 PROTEIN"/>
    <property type="match status" value="1"/>
</dbReference>
<keyword evidence="1" id="KW-0238">DNA-binding</keyword>
<dbReference type="SUPFAM" id="SSF46955">
    <property type="entry name" value="Putative DNA-binding domain"/>
    <property type="match status" value="1"/>
</dbReference>
<dbReference type="InterPro" id="IPR000551">
    <property type="entry name" value="MerR-type_HTH_dom"/>
</dbReference>
<dbReference type="Pfam" id="PF13411">
    <property type="entry name" value="MerR_1"/>
    <property type="match status" value="1"/>
</dbReference>
<protein>
    <submittedName>
        <fullName evidence="3">MerR family transcriptional regulator</fullName>
    </submittedName>
</protein>
<evidence type="ECO:0000256" key="1">
    <source>
        <dbReference type="ARBA" id="ARBA00023125"/>
    </source>
</evidence>
<name>A0A845UBH6_9PROT</name>
<accession>A0A845UBH6</accession>
<dbReference type="CDD" id="cd04765">
    <property type="entry name" value="HTH_MlrA-like_sg2"/>
    <property type="match status" value="1"/>
</dbReference>
<feature type="domain" description="HTH merR-type" evidence="2">
    <location>
        <begin position="27"/>
        <end position="97"/>
    </location>
</feature>
<dbReference type="GO" id="GO:0003700">
    <property type="term" value="F:DNA-binding transcription factor activity"/>
    <property type="evidence" value="ECO:0007669"/>
    <property type="project" value="InterPro"/>
</dbReference>
<dbReference type="PROSITE" id="PS50937">
    <property type="entry name" value="HTH_MERR_2"/>
    <property type="match status" value="1"/>
</dbReference>
<evidence type="ECO:0000313" key="3">
    <source>
        <dbReference type="EMBL" id="NDU43271.1"/>
    </source>
</evidence>
<dbReference type="FunFam" id="1.10.1660.10:FF:000003">
    <property type="entry name" value="MerR family transcriptional regulator"/>
    <property type="match status" value="1"/>
</dbReference>
<evidence type="ECO:0000259" key="2">
    <source>
        <dbReference type="PROSITE" id="PS50937"/>
    </source>
</evidence>
<dbReference type="AlphaFoldDB" id="A0A845UBH6"/>
<dbReference type="EMBL" id="WNJL01000037">
    <property type="protein sequence ID" value="NDU43271.1"/>
    <property type="molecule type" value="Genomic_DNA"/>
</dbReference>
<reference evidence="3" key="1">
    <citation type="submission" date="2019-11" db="EMBL/GenBank/DDBJ databases">
        <title>Acidithiobacillus ferrianus sp. nov.: a facultatively anaerobic and extremely acidophilic chemolithoautotroph.</title>
        <authorList>
            <person name="Norris P.R."/>
            <person name="Falagan C."/>
            <person name="Moya-Beltran A."/>
            <person name="Castro M."/>
            <person name="Quatrini R."/>
            <person name="Johnson D.B."/>
        </authorList>
    </citation>
    <scope>NUCLEOTIDE SEQUENCE [LARGE SCALE GENOMIC DNA]</scope>
    <source>
        <strain evidence="3">MG</strain>
    </source>
</reference>
<dbReference type="InterPro" id="IPR009061">
    <property type="entry name" value="DNA-bd_dom_put_sf"/>
</dbReference>
<organism evidence="3">
    <name type="scientific">Acidithiobacillus ferrianus</name>
    <dbReference type="NCBI Taxonomy" id="2678518"/>
    <lineage>
        <taxon>Bacteria</taxon>
        <taxon>Pseudomonadati</taxon>
        <taxon>Pseudomonadota</taxon>
        <taxon>Acidithiobacillia</taxon>
        <taxon>Acidithiobacillales</taxon>
        <taxon>Acidithiobacillaceae</taxon>
        <taxon>Acidithiobacillus</taxon>
    </lineage>
</organism>
<dbReference type="InterPro" id="IPR047057">
    <property type="entry name" value="MerR_fam"/>
</dbReference>
<sequence length="151" mass="17378">MVAHQITAKGKVGKDLAPLPEIPEKRYFSISEAALLCGVKAHVLRYWEQEFSQLNPLKRKGNRRYYQSHDLLLARQIRTLLYGEGYTIHGARDRLQGLARASRGAPPDEQQRQLDLEEMSAMPVSVVEGRKRLQYLHQELSALLDLCHHRH</sequence>
<proteinExistence type="predicted"/>
<dbReference type="GO" id="GO:0003677">
    <property type="term" value="F:DNA binding"/>
    <property type="evidence" value="ECO:0007669"/>
    <property type="project" value="UniProtKB-KW"/>
</dbReference>
<gene>
    <name evidence="3" type="ORF">GL267_11695</name>
</gene>
<comment type="caution">
    <text evidence="3">The sequence shown here is derived from an EMBL/GenBank/DDBJ whole genome shotgun (WGS) entry which is preliminary data.</text>
</comment>
<dbReference type="PANTHER" id="PTHR30204">
    <property type="entry name" value="REDOX-CYCLING DRUG-SENSING TRANSCRIPTIONAL ACTIVATOR SOXR"/>
    <property type="match status" value="1"/>
</dbReference>